<dbReference type="EMBL" id="LAVV01010398">
    <property type="protein sequence ID" value="KNZ49097.1"/>
    <property type="molecule type" value="Genomic_DNA"/>
</dbReference>
<gene>
    <name evidence="3" type="ORF">VP01_520g2</name>
</gene>
<accession>A0A0L6ULD6</accession>
<dbReference type="Proteomes" id="UP000037035">
    <property type="component" value="Unassembled WGS sequence"/>
</dbReference>
<dbReference type="GO" id="GO:0007097">
    <property type="term" value="P:nuclear migration"/>
    <property type="evidence" value="ECO:0007669"/>
    <property type="project" value="TreeGrafter"/>
</dbReference>
<dbReference type="InterPro" id="IPR035706">
    <property type="entry name" value="AAA_9"/>
</dbReference>
<dbReference type="GO" id="GO:0007018">
    <property type="term" value="P:microtubule-based movement"/>
    <property type="evidence" value="ECO:0007669"/>
    <property type="project" value="InterPro"/>
</dbReference>
<dbReference type="GO" id="GO:0005868">
    <property type="term" value="C:cytoplasmic dynein complex"/>
    <property type="evidence" value="ECO:0007669"/>
    <property type="project" value="TreeGrafter"/>
</dbReference>
<dbReference type="GO" id="GO:0005881">
    <property type="term" value="C:cytoplasmic microtubule"/>
    <property type="evidence" value="ECO:0007669"/>
    <property type="project" value="TreeGrafter"/>
</dbReference>
<dbReference type="Gene3D" id="6.10.140.1060">
    <property type="match status" value="1"/>
</dbReference>
<keyword evidence="1" id="KW-0732">Signal</keyword>
<proteinExistence type="predicted"/>
<dbReference type="GO" id="GO:0045505">
    <property type="term" value="F:dynein intermediate chain binding"/>
    <property type="evidence" value="ECO:0007669"/>
    <property type="project" value="InterPro"/>
</dbReference>
<sequence>MDWATKILISPLLLPFFCQLVIHRLNSPPIFASQSLNQVLRAERPDTDTKRTDLMRLQGEFKLRLRHLEKSLLQALSESTGNILDNDK</sequence>
<dbReference type="GO" id="GO:0031122">
    <property type="term" value="P:cytoplasmic microtubule organization"/>
    <property type="evidence" value="ECO:0007669"/>
    <property type="project" value="TreeGrafter"/>
</dbReference>
<dbReference type="GO" id="GO:0051959">
    <property type="term" value="F:dynein light intermediate chain binding"/>
    <property type="evidence" value="ECO:0007669"/>
    <property type="project" value="InterPro"/>
</dbReference>
<dbReference type="AlphaFoldDB" id="A0A0L6ULD6"/>
<feature type="non-terminal residue" evidence="3">
    <location>
        <position position="88"/>
    </location>
</feature>
<dbReference type="STRING" id="27349.A0A0L6ULD6"/>
<name>A0A0L6ULD6_9BASI</name>
<dbReference type="InterPro" id="IPR026983">
    <property type="entry name" value="DHC"/>
</dbReference>
<dbReference type="GO" id="GO:0007052">
    <property type="term" value="P:mitotic spindle organization"/>
    <property type="evidence" value="ECO:0007669"/>
    <property type="project" value="TreeGrafter"/>
</dbReference>
<organism evidence="3 4">
    <name type="scientific">Puccinia sorghi</name>
    <dbReference type="NCBI Taxonomy" id="27349"/>
    <lineage>
        <taxon>Eukaryota</taxon>
        <taxon>Fungi</taxon>
        <taxon>Dikarya</taxon>
        <taxon>Basidiomycota</taxon>
        <taxon>Pucciniomycotina</taxon>
        <taxon>Pucciniomycetes</taxon>
        <taxon>Pucciniales</taxon>
        <taxon>Pucciniaceae</taxon>
        <taxon>Puccinia</taxon>
    </lineage>
</organism>
<dbReference type="PANTHER" id="PTHR10676:SF314">
    <property type="entry name" value="CYTOPLASMIC DYNEIN 1 HEAVY CHAIN 1"/>
    <property type="match status" value="1"/>
</dbReference>
<dbReference type="Pfam" id="PF12781">
    <property type="entry name" value="AAA_9"/>
    <property type="match status" value="1"/>
</dbReference>
<dbReference type="OrthoDB" id="447173at2759"/>
<dbReference type="GO" id="GO:0005938">
    <property type="term" value="C:cell cortex"/>
    <property type="evidence" value="ECO:0007669"/>
    <property type="project" value="TreeGrafter"/>
</dbReference>
<comment type="caution">
    <text evidence="3">The sequence shown here is derived from an EMBL/GenBank/DDBJ whole genome shotgun (WGS) entry which is preliminary data.</text>
</comment>
<evidence type="ECO:0000313" key="4">
    <source>
        <dbReference type="Proteomes" id="UP000037035"/>
    </source>
</evidence>
<dbReference type="VEuPathDB" id="FungiDB:VP01_520g2"/>
<dbReference type="GO" id="GO:0008569">
    <property type="term" value="F:minus-end-directed microtubule motor activity"/>
    <property type="evidence" value="ECO:0007669"/>
    <property type="project" value="TreeGrafter"/>
</dbReference>
<evidence type="ECO:0000256" key="1">
    <source>
        <dbReference type="SAM" id="SignalP"/>
    </source>
</evidence>
<protein>
    <recommendedName>
        <fullName evidence="2">Dynein heavy chain ATP-binding dynein motor region domain-containing protein</fullName>
    </recommendedName>
</protein>
<keyword evidence="4" id="KW-1185">Reference proteome</keyword>
<evidence type="ECO:0000259" key="2">
    <source>
        <dbReference type="Pfam" id="PF12781"/>
    </source>
</evidence>
<feature type="domain" description="Dynein heavy chain ATP-binding dynein motor region" evidence="2">
    <location>
        <begin position="32"/>
        <end position="87"/>
    </location>
</feature>
<evidence type="ECO:0000313" key="3">
    <source>
        <dbReference type="EMBL" id="KNZ49097.1"/>
    </source>
</evidence>
<feature type="chain" id="PRO_5005567753" description="Dynein heavy chain ATP-binding dynein motor region domain-containing protein" evidence="1">
    <location>
        <begin position="33"/>
        <end position="88"/>
    </location>
</feature>
<reference evidence="3 4" key="1">
    <citation type="submission" date="2015-08" db="EMBL/GenBank/DDBJ databases">
        <title>Next Generation Sequencing and Analysis of the Genome of Puccinia sorghi L Schw, the Causal Agent of Maize Common Rust.</title>
        <authorList>
            <person name="Rochi L."/>
            <person name="Burguener G."/>
            <person name="Darino M."/>
            <person name="Turjanski A."/>
            <person name="Kreff E."/>
            <person name="Dieguez M.J."/>
            <person name="Sacco F."/>
        </authorList>
    </citation>
    <scope>NUCLEOTIDE SEQUENCE [LARGE SCALE GENOMIC DNA]</scope>
    <source>
        <strain evidence="3 4">RO10H11247</strain>
    </source>
</reference>
<dbReference type="PANTHER" id="PTHR10676">
    <property type="entry name" value="DYNEIN HEAVY CHAIN FAMILY PROTEIN"/>
    <property type="match status" value="1"/>
</dbReference>
<feature type="signal peptide" evidence="1">
    <location>
        <begin position="1"/>
        <end position="32"/>
    </location>
</feature>